<dbReference type="EMBL" id="WTVQ01000099">
    <property type="protein sequence ID" value="NMG77716.1"/>
    <property type="molecule type" value="Genomic_DNA"/>
</dbReference>
<sequence length="104" mass="11224">AFEGPGGNPAAAPHLPSGLVSVPPENVEFRYAYHDGEPVKGAEFAARLADGSTRHGRLDERGYLHLENVKPGGVEISVGSDIRPYTNFKLPARPDDDLDVWMKG</sequence>
<protein>
    <submittedName>
        <fullName evidence="1">Type VI secretion system tip protein VgrG</fullName>
    </submittedName>
</protein>
<dbReference type="Proteomes" id="UP000648984">
    <property type="component" value="Unassembled WGS sequence"/>
</dbReference>
<keyword evidence="2" id="KW-1185">Reference proteome</keyword>
<evidence type="ECO:0000313" key="1">
    <source>
        <dbReference type="EMBL" id="NMG77716.1"/>
    </source>
</evidence>
<proteinExistence type="predicted"/>
<gene>
    <name evidence="1" type="ORF">GPA25_23495</name>
</gene>
<organism evidence="1 2">
    <name type="scientific">Aromatoleum diolicum</name>
    <dbReference type="NCBI Taxonomy" id="75796"/>
    <lineage>
        <taxon>Bacteria</taxon>
        <taxon>Pseudomonadati</taxon>
        <taxon>Pseudomonadota</taxon>
        <taxon>Betaproteobacteria</taxon>
        <taxon>Rhodocyclales</taxon>
        <taxon>Rhodocyclaceae</taxon>
        <taxon>Aromatoleum</taxon>
    </lineage>
</organism>
<reference evidence="1 2" key="1">
    <citation type="submission" date="2019-12" db="EMBL/GenBank/DDBJ databases">
        <title>Comparative genomics gives insights into the taxonomy of the Azoarcus-Aromatoleum group and reveals separate origins of nif in the plant-associated Azoarcus and non-plant-associated Aromatoleum sub-groups.</title>
        <authorList>
            <person name="Lafos M."/>
            <person name="Maluk M."/>
            <person name="Batista M."/>
            <person name="Junghare M."/>
            <person name="Carmona M."/>
            <person name="Faoro H."/>
            <person name="Cruz L.M."/>
            <person name="Battistoni F."/>
            <person name="De Souza E."/>
            <person name="Pedrosa F."/>
            <person name="Chen W.-M."/>
            <person name="Poole P.S."/>
            <person name="Dixon R.A."/>
            <person name="James E.K."/>
        </authorList>
    </citation>
    <scope>NUCLEOTIDE SEQUENCE [LARGE SCALE GENOMIC DNA]</scope>
    <source>
        <strain evidence="1 2">22Lin</strain>
    </source>
</reference>
<comment type="caution">
    <text evidence="1">The sequence shown here is derived from an EMBL/GenBank/DDBJ whole genome shotgun (WGS) entry which is preliminary data.</text>
</comment>
<name>A0ABX1QJG2_9RHOO</name>
<accession>A0ABX1QJG2</accession>
<evidence type="ECO:0000313" key="2">
    <source>
        <dbReference type="Proteomes" id="UP000648984"/>
    </source>
</evidence>
<feature type="non-terminal residue" evidence="1">
    <location>
        <position position="1"/>
    </location>
</feature>